<comment type="similarity">
    <text evidence="1">Belongs to the LytR/CpsA/Psr (LCP) family.</text>
</comment>
<keyword evidence="2" id="KW-0812">Transmembrane</keyword>
<keyword evidence="2" id="KW-1133">Transmembrane helix</keyword>
<proteinExistence type="inferred from homology"/>
<dbReference type="InterPro" id="IPR050922">
    <property type="entry name" value="LytR/CpsA/Psr_CW_biosynth"/>
</dbReference>
<evidence type="ECO:0000259" key="3">
    <source>
        <dbReference type="Pfam" id="PF03816"/>
    </source>
</evidence>
<sequence length="207" mass="23326">MLTPLTNKIGMPKKLPSIFILIVIVIAGFFALTYQKKVSILSNNKNDLNDKTNITFVVFGKTGKVIGWNFAPDLTDSIFVVDYHPNIGVANIISLPRDLYINLEGVEFKLNEVVRRNKTKEFLNKLPEIVGLKTSEYVVLDIDILKKVVDEIGGIDINLKSSAVDKVSGYTIKEGQNHLDGEQTVWLARNRFAPEGDFFREKNQQEV</sequence>
<keyword evidence="2" id="KW-0472">Membrane</keyword>
<dbReference type="PANTHER" id="PTHR33392">
    <property type="entry name" value="POLYISOPRENYL-TEICHOIC ACID--PEPTIDOGLYCAN TEICHOIC ACID TRANSFERASE TAGU"/>
    <property type="match status" value="1"/>
</dbReference>
<reference evidence="4 5" key="1">
    <citation type="submission" date="2017-09" db="EMBL/GenBank/DDBJ databases">
        <title>Depth-based differentiation of microbial function through sediment-hosted aquifers and enrichment of novel symbionts in the deep terrestrial subsurface.</title>
        <authorList>
            <person name="Probst A.J."/>
            <person name="Ladd B."/>
            <person name="Jarett J.K."/>
            <person name="Geller-Mcgrath D.E."/>
            <person name="Sieber C.M."/>
            <person name="Emerson J.B."/>
            <person name="Anantharaman K."/>
            <person name="Thomas B.C."/>
            <person name="Malmstrom R."/>
            <person name="Stieglmeier M."/>
            <person name="Klingl A."/>
            <person name="Woyke T."/>
            <person name="Ryan C.M."/>
            <person name="Banfield J.F."/>
        </authorList>
    </citation>
    <scope>NUCLEOTIDE SEQUENCE [LARGE SCALE GENOMIC DNA]</scope>
    <source>
        <strain evidence="4">CG10_big_fil_rev_8_21_14_0_10_31_9</strain>
    </source>
</reference>
<dbReference type="InterPro" id="IPR004474">
    <property type="entry name" value="LytR_CpsA_psr"/>
</dbReference>
<dbReference type="EMBL" id="PCXV01000033">
    <property type="protein sequence ID" value="PIR44044.1"/>
    <property type="molecule type" value="Genomic_DNA"/>
</dbReference>
<dbReference type="Pfam" id="PF03816">
    <property type="entry name" value="LytR_cpsA_psr"/>
    <property type="match status" value="1"/>
</dbReference>
<dbReference type="Gene3D" id="3.40.630.190">
    <property type="entry name" value="LCP protein"/>
    <property type="match status" value="1"/>
</dbReference>
<feature type="domain" description="Cell envelope-related transcriptional attenuator" evidence="3">
    <location>
        <begin position="75"/>
        <end position="207"/>
    </location>
</feature>
<evidence type="ECO:0000313" key="5">
    <source>
        <dbReference type="Proteomes" id="UP000231602"/>
    </source>
</evidence>
<evidence type="ECO:0000256" key="2">
    <source>
        <dbReference type="SAM" id="Phobius"/>
    </source>
</evidence>
<organism evidence="4 5">
    <name type="scientific">Candidatus Wolfebacteria bacterium CG10_big_fil_rev_8_21_14_0_10_31_9</name>
    <dbReference type="NCBI Taxonomy" id="1975070"/>
    <lineage>
        <taxon>Bacteria</taxon>
        <taxon>Candidatus Wolfeibacteriota</taxon>
    </lineage>
</organism>
<evidence type="ECO:0000256" key="1">
    <source>
        <dbReference type="ARBA" id="ARBA00006068"/>
    </source>
</evidence>
<comment type="caution">
    <text evidence="4">The sequence shown here is derived from an EMBL/GenBank/DDBJ whole genome shotgun (WGS) entry which is preliminary data.</text>
</comment>
<feature type="non-terminal residue" evidence="4">
    <location>
        <position position="207"/>
    </location>
</feature>
<evidence type="ECO:0000313" key="4">
    <source>
        <dbReference type="EMBL" id="PIR44044.1"/>
    </source>
</evidence>
<gene>
    <name evidence="4" type="ORF">COV23_02105</name>
</gene>
<dbReference type="PANTHER" id="PTHR33392:SF6">
    <property type="entry name" value="POLYISOPRENYL-TEICHOIC ACID--PEPTIDOGLYCAN TEICHOIC ACID TRANSFERASE TAGU"/>
    <property type="match status" value="1"/>
</dbReference>
<protein>
    <recommendedName>
        <fullName evidence="3">Cell envelope-related transcriptional attenuator domain-containing protein</fullName>
    </recommendedName>
</protein>
<feature type="transmembrane region" description="Helical" evidence="2">
    <location>
        <begin position="15"/>
        <end position="34"/>
    </location>
</feature>
<name>A0A2H0RDD2_9BACT</name>
<dbReference type="Proteomes" id="UP000231602">
    <property type="component" value="Unassembled WGS sequence"/>
</dbReference>
<dbReference type="AlphaFoldDB" id="A0A2H0RDD2"/>
<accession>A0A2H0RDD2</accession>
<dbReference type="NCBIfam" id="TIGR00350">
    <property type="entry name" value="lytR_cpsA_psr"/>
    <property type="match status" value="1"/>
</dbReference>